<gene>
    <name evidence="2" type="ORF">ENR47_14865</name>
</gene>
<dbReference type="AlphaFoldDB" id="A0A832M6T2"/>
<evidence type="ECO:0000256" key="1">
    <source>
        <dbReference type="SAM" id="Phobius"/>
    </source>
</evidence>
<keyword evidence="1" id="KW-1133">Transmembrane helix</keyword>
<keyword evidence="1" id="KW-0812">Transmembrane</keyword>
<evidence type="ECO:0000313" key="2">
    <source>
        <dbReference type="EMBL" id="HGW95541.1"/>
    </source>
</evidence>
<protein>
    <submittedName>
        <fullName evidence="2">Uncharacterized protein</fullName>
    </submittedName>
</protein>
<feature type="transmembrane region" description="Helical" evidence="1">
    <location>
        <begin position="91"/>
        <end position="108"/>
    </location>
</feature>
<keyword evidence="1" id="KW-0472">Membrane</keyword>
<name>A0A832M6T2_9CYAN</name>
<dbReference type="EMBL" id="DSRD01000916">
    <property type="protein sequence ID" value="HGW95541.1"/>
    <property type="molecule type" value="Genomic_DNA"/>
</dbReference>
<reference evidence="2" key="1">
    <citation type="journal article" date="2020" name="mSystems">
        <title>Genome- and Community-Level Interaction Insights into Carbon Utilization and Element Cycling Functions of Hydrothermarchaeota in Hydrothermal Sediment.</title>
        <authorList>
            <person name="Zhou Z."/>
            <person name="Liu Y."/>
            <person name="Xu W."/>
            <person name="Pan J."/>
            <person name="Luo Z.H."/>
            <person name="Li M."/>
        </authorList>
    </citation>
    <scope>NUCLEOTIDE SEQUENCE [LARGE SCALE GENOMIC DNA]</scope>
    <source>
        <strain evidence="2">SpSt-402</strain>
    </source>
</reference>
<proteinExistence type="predicted"/>
<feature type="transmembrane region" description="Helical" evidence="1">
    <location>
        <begin position="64"/>
        <end position="85"/>
    </location>
</feature>
<accession>A0A832M6T2</accession>
<organism evidence="2">
    <name type="scientific">Oscillatoriales cyanobacterium SpSt-402</name>
    <dbReference type="NCBI Taxonomy" id="2282168"/>
    <lineage>
        <taxon>Bacteria</taxon>
        <taxon>Bacillati</taxon>
        <taxon>Cyanobacteriota</taxon>
        <taxon>Cyanophyceae</taxon>
        <taxon>Oscillatoriophycideae</taxon>
        <taxon>Oscillatoriales</taxon>
    </lineage>
</organism>
<sequence length="123" mass="13721">MSEKDELNRFLPDENLNNDKLSVEIPAEQHPVSPQKVPSGFDPMGEIQLRGQAYRGLAGGRAPWWILISGWFVFGSLVGVLIHIALTSPSLTIWIFVIIMAIPLLILWRGTTAKLSNKGSRER</sequence>
<comment type="caution">
    <text evidence="2">The sequence shown here is derived from an EMBL/GenBank/DDBJ whole genome shotgun (WGS) entry which is preliminary data.</text>
</comment>